<proteinExistence type="predicted"/>
<name>A0ABN8RV96_9CNID</name>
<comment type="caution">
    <text evidence="1">The sequence shown here is derived from an EMBL/GenBank/DDBJ whole genome shotgun (WGS) entry which is preliminary data.</text>
</comment>
<dbReference type="EMBL" id="CALNXK010000352">
    <property type="protein sequence ID" value="CAH3183405.1"/>
    <property type="molecule type" value="Genomic_DNA"/>
</dbReference>
<keyword evidence="2" id="KW-1185">Reference proteome</keyword>
<evidence type="ECO:0000313" key="1">
    <source>
        <dbReference type="EMBL" id="CAH3183405.1"/>
    </source>
</evidence>
<reference evidence="1 2" key="1">
    <citation type="submission" date="2022-05" db="EMBL/GenBank/DDBJ databases">
        <authorList>
            <consortium name="Genoscope - CEA"/>
            <person name="William W."/>
        </authorList>
    </citation>
    <scope>NUCLEOTIDE SEQUENCE [LARGE SCALE GENOMIC DNA]</scope>
</reference>
<accession>A0ABN8RV96</accession>
<sequence>MLFKCNYNVKDLQIISIFYLELLKWWSELREDNALNNDWHYVIWNNRDFRIDDKPFFYKKYYDIGIWEIGDLHFDLSNTESYEQIAKNVKKTNFLEWTSMRHSIPTNLRVLNRSDSSTFNAIPSFKINGGVFDIPKDYYPFLIKKKACLPNYAQKLKLDFNLSNDDLRKAFLLPHSIAFEPYGKYIYGVAEGMNYSQP</sequence>
<evidence type="ECO:0000313" key="2">
    <source>
        <dbReference type="Proteomes" id="UP001159405"/>
    </source>
</evidence>
<protein>
    <submittedName>
        <fullName evidence="1">Uncharacterized protein</fullName>
    </submittedName>
</protein>
<gene>
    <name evidence="1" type="ORF">PLOB_00028538</name>
</gene>
<organism evidence="1 2">
    <name type="scientific">Porites lobata</name>
    <dbReference type="NCBI Taxonomy" id="104759"/>
    <lineage>
        <taxon>Eukaryota</taxon>
        <taxon>Metazoa</taxon>
        <taxon>Cnidaria</taxon>
        <taxon>Anthozoa</taxon>
        <taxon>Hexacorallia</taxon>
        <taxon>Scleractinia</taxon>
        <taxon>Fungiina</taxon>
        <taxon>Poritidae</taxon>
        <taxon>Porites</taxon>
    </lineage>
</organism>
<dbReference type="Proteomes" id="UP001159405">
    <property type="component" value="Unassembled WGS sequence"/>
</dbReference>